<dbReference type="AlphaFoldDB" id="A0A9N9BI01"/>
<accession>A0A9N9BI01</accession>
<dbReference type="InterPro" id="IPR014840">
    <property type="entry name" value="HRD"/>
</dbReference>
<keyword evidence="4" id="KW-1185">Reference proteome</keyword>
<dbReference type="EMBL" id="CAJVPS010002280">
    <property type="protein sequence ID" value="CAG8564362.1"/>
    <property type="molecule type" value="Genomic_DNA"/>
</dbReference>
<feature type="domain" description="Hpc2-related" evidence="2">
    <location>
        <begin position="156"/>
        <end position="203"/>
    </location>
</feature>
<feature type="compositionally biased region" description="Low complexity" evidence="1">
    <location>
        <begin position="303"/>
        <end position="319"/>
    </location>
</feature>
<feature type="compositionally biased region" description="Basic residues" evidence="1">
    <location>
        <begin position="219"/>
        <end position="237"/>
    </location>
</feature>
<dbReference type="Proteomes" id="UP000789508">
    <property type="component" value="Unassembled WGS sequence"/>
</dbReference>
<feature type="compositionally biased region" description="Polar residues" evidence="1">
    <location>
        <begin position="30"/>
        <end position="39"/>
    </location>
</feature>
<evidence type="ECO:0000313" key="4">
    <source>
        <dbReference type="Proteomes" id="UP000789508"/>
    </source>
</evidence>
<feature type="region of interest" description="Disordered" evidence="1">
    <location>
        <begin position="1"/>
        <end position="53"/>
    </location>
</feature>
<comment type="caution">
    <text evidence="3">The sequence shown here is derived from an EMBL/GenBank/DDBJ whole genome shotgun (WGS) entry which is preliminary data.</text>
</comment>
<evidence type="ECO:0000259" key="2">
    <source>
        <dbReference type="Pfam" id="PF08729"/>
    </source>
</evidence>
<protein>
    <submittedName>
        <fullName evidence="3">5809_t:CDS:1</fullName>
    </submittedName>
</protein>
<feature type="region of interest" description="Disordered" evidence="1">
    <location>
        <begin position="79"/>
        <end position="176"/>
    </location>
</feature>
<reference evidence="3" key="1">
    <citation type="submission" date="2021-06" db="EMBL/GenBank/DDBJ databases">
        <authorList>
            <person name="Kallberg Y."/>
            <person name="Tangrot J."/>
            <person name="Rosling A."/>
        </authorList>
    </citation>
    <scope>NUCLEOTIDE SEQUENCE</scope>
    <source>
        <strain evidence="3">FL130A</strain>
    </source>
</reference>
<feature type="compositionally biased region" description="Pro residues" evidence="1">
    <location>
        <begin position="115"/>
        <end position="124"/>
    </location>
</feature>
<evidence type="ECO:0000256" key="1">
    <source>
        <dbReference type="SAM" id="MobiDB-lite"/>
    </source>
</evidence>
<feature type="compositionally biased region" description="Low complexity" evidence="1">
    <location>
        <begin position="249"/>
        <end position="274"/>
    </location>
</feature>
<gene>
    <name evidence="3" type="ORF">ALEPTO_LOCUS6506</name>
</gene>
<organism evidence="3 4">
    <name type="scientific">Ambispora leptoticha</name>
    <dbReference type="NCBI Taxonomy" id="144679"/>
    <lineage>
        <taxon>Eukaryota</taxon>
        <taxon>Fungi</taxon>
        <taxon>Fungi incertae sedis</taxon>
        <taxon>Mucoromycota</taxon>
        <taxon>Glomeromycotina</taxon>
        <taxon>Glomeromycetes</taxon>
        <taxon>Archaeosporales</taxon>
        <taxon>Ambisporaceae</taxon>
        <taxon>Ambispora</taxon>
    </lineage>
</organism>
<feature type="region of interest" description="Disordered" evidence="1">
    <location>
        <begin position="202"/>
        <end position="330"/>
    </location>
</feature>
<sequence>MPKETKEKKEKHKRRSELGTLSERLGGGMTSESGQTRLDTLNERLGITAEPPPPMITIDIPLEYPENNIVYFPDLLKEAGVWPSTPPRHTGTDSDSDSSEAVSDGYQTLDRDSPSPSPTPPPPQLDSSHESDQFFRRILQNAEANARAEKETKSTRSRKKTSREENYDISDPFIDDSELAPAQLFTGEIRPSVEGFFVWKGPLVTEGSDGEDSHDNKKSSLKKRSAAVDKKPRKRKANTNTSAEDEYVTITSTTTTSITTTSTTTASKPTLKPGPKLKKKAEISDGNNDVKKRATIDDNDQASTSKSTPESSSVSTNPFRTPPPPPNRNGTIAFIVNPVPPMKEEPIITIADKATITPPTVMRYVPEANKTPGKTQKTYPVDPIHHEVQLAVDLFKVEIAKVTRLCKRTLYPNKITELEQQREKLFSDLRAELNTIMPAILAQYELMLKAVDEHIAASSVGNGHYFNEKRLDGGRR</sequence>
<feature type="compositionally biased region" description="Basic and acidic residues" evidence="1">
    <location>
        <begin position="280"/>
        <end position="296"/>
    </location>
</feature>
<proteinExistence type="predicted"/>
<name>A0A9N9BI01_9GLOM</name>
<dbReference type="Pfam" id="PF08729">
    <property type="entry name" value="HUN"/>
    <property type="match status" value="1"/>
</dbReference>
<evidence type="ECO:0000313" key="3">
    <source>
        <dbReference type="EMBL" id="CAG8564362.1"/>
    </source>
</evidence>
<dbReference type="OrthoDB" id="5576775at2759"/>